<dbReference type="SUPFAM" id="SSF57959">
    <property type="entry name" value="Leucine zipper domain"/>
    <property type="match status" value="1"/>
</dbReference>
<evidence type="ECO:0000256" key="3">
    <source>
        <dbReference type="ARBA" id="ARBA00023163"/>
    </source>
</evidence>
<sequence>MCHGLIDKRACVVTAPDLLRAVSYQESDYDKYTVDVIDFPSVDNRGCNSLLRDSDLSDDALTDIVNDYTSAEKFDSEDIHHNEADTFASTWLLSTWIDCIKVDEDPYPAENSVPTMLTLSVAEAPKGTSKANKDGPKSRKAHKPAAVKEQRHAQHDSEMDEEDPVLIDEKRKRRMTSNRASAQRSRQRRQGRLDELEILTAQLRLENATLARRAKFAEELAKKFQTETNVTATKVEELKQELEVARHSRAQSSPDSEDESKDVNSGVCNMVEEGGSSRDTLVVKLETSSKGYRENVPTNSEIKIERNTSGTDLSGSIFQELYDAIDSDQYDGSNIGGEVTDLLEEEWIGSFTDCLNA</sequence>
<evidence type="ECO:0000313" key="8">
    <source>
        <dbReference type="EMBL" id="KAG0586110.1"/>
    </source>
</evidence>
<comment type="caution">
    <text evidence="8">The sequence shown here is derived from an EMBL/GenBank/DDBJ whole genome shotgun (WGS) entry which is preliminary data.</text>
</comment>
<keyword evidence="2" id="KW-0238">DNA-binding</keyword>
<dbReference type="GO" id="GO:0005634">
    <property type="term" value="C:nucleus"/>
    <property type="evidence" value="ECO:0007669"/>
    <property type="project" value="TreeGrafter"/>
</dbReference>
<dbReference type="PROSITE" id="PS00036">
    <property type="entry name" value="BZIP_BASIC"/>
    <property type="match status" value="1"/>
</dbReference>
<dbReference type="PANTHER" id="PTHR45764">
    <property type="entry name" value="BZIP TRANSCRIPTION FACTOR 44"/>
    <property type="match status" value="1"/>
</dbReference>
<dbReference type="PANTHER" id="PTHR45764:SF38">
    <property type="entry name" value="BZIP TRANSCRIPTION FACTOR 44"/>
    <property type="match status" value="1"/>
</dbReference>
<keyword evidence="4" id="KW-0539">Nucleus</keyword>
<evidence type="ECO:0000256" key="2">
    <source>
        <dbReference type="ARBA" id="ARBA00023125"/>
    </source>
</evidence>
<dbReference type="Proteomes" id="UP000822688">
    <property type="component" value="Chromosome 2"/>
</dbReference>
<keyword evidence="3" id="KW-0804">Transcription</keyword>
<dbReference type="GO" id="GO:0045893">
    <property type="term" value="P:positive regulation of DNA-templated transcription"/>
    <property type="evidence" value="ECO:0007669"/>
    <property type="project" value="TreeGrafter"/>
</dbReference>
<accession>A0A8T0IQU6</accession>
<feature type="region of interest" description="Disordered" evidence="6">
    <location>
        <begin position="244"/>
        <end position="263"/>
    </location>
</feature>
<keyword evidence="1" id="KW-0805">Transcription regulation</keyword>
<feature type="coiled-coil region" evidence="5">
    <location>
        <begin position="193"/>
        <end position="227"/>
    </location>
</feature>
<protein>
    <recommendedName>
        <fullName evidence="7">BZIP domain-containing protein</fullName>
    </recommendedName>
</protein>
<dbReference type="InterPro" id="IPR046347">
    <property type="entry name" value="bZIP_sf"/>
</dbReference>
<organism evidence="8 9">
    <name type="scientific">Ceratodon purpureus</name>
    <name type="common">Fire moss</name>
    <name type="synonym">Dicranum purpureum</name>
    <dbReference type="NCBI Taxonomy" id="3225"/>
    <lineage>
        <taxon>Eukaryota</taxon>
        <taxon>Viridiplantae</taxon>
        <taxon>Streptophyta</taxon>
        <taxon>Embryophyta</taxon>
        <taxon>Bryophyta</taxon>
        <taxon>Bryophytina</taxon>
        <taxon>Bryopsida</taxon>
        <taxon>Dicranidae</taxon>
        <taxon>Pseudoditrichales</taxon>
        <taxon>Ditrichaceae</taxon>
        <taxon>Ceratodon</taxon>
    </lineage>
</organism>
<dbReference type="SMART" id="SM00338">
    <property type="entry name" value="BRLZ"/>
    <property type="match status" value="1"/>
</dbReference>
<evidence type="ECO:0000256" key="4">
    <source>
        <dbReference type="ARBA" id="ARBA00023242"/>
    </source>
</evidence>
<feature type="region of interest" description="Disordered" evidence="6">
    <location>
        <begin position="120"/>
        <end position="190"/>
    </location>
</feature>
<dbReference type="Gene3D" id="1.20.5.170">
    <property type="match status" value="1"/>
</dbReference>
<dbReference type="EMBL" id="CM026422">
    <property type="protein sequence ID" value="KAG0586110.1"/>
    <property type="molecule type" value="Genomic_DNA"/>
</dbReference>
<name>A0A8T0IQU6_CERPU</name>
<evidence type="ECO:0000256" key="1">
    <source>
        <dbReference type="ARBA" id="ARBA00023015"/>
    </source>
</evidence>
<dbReference type="PROSITE" id="PS50217">
    <property type="entry name" value="BZIP"/>
    <property type="match status" value="1"/>
</dbReference>
<dbReference type="InterPro" id="IPR004827">
    <property type="entry name" value="bZIP"/>
</dbReference>
<evidence type="ECO:0000259" key="7">
    <source>
        <dbReference type="PROSITE" id="PS50217"/>
    </source>
</evidence>
<reference evidence="8" key="1">
    <citation type="submission" date="2020-06" db="EMBL/GenBank/DDBJ databases">
        <title>WGS assembly of Ceratodon purpureus strain R40.</title>
        <authorList>
            <person name="Carey S.B."/>
            <person name="Jenkins J."/>
            <person name="Shu S."/>
            <person name="Lovell J.T."/>
            <person name="Sreedasyam A."/>
            <person name="Maumus F."/>
            <person name="Tiley G.P."/>
            <person name="Fernandez-Pozo N."/>
            <person name="Barry K."/>
            <person name="Chen C."/>
            <person name="Wang M."/>
            <person name="Lipzen A."/>
            <person name="Daum C."/>
            <person name="Saski C.A."/>
            <person name="Payton A.C."/>
            <person name="Mcbreen J.C."/>
            <person name="Conrad R.E."/>
            <person name="Kollar L.M."/>
            <person name="Olsson S."/>
            <person name="Huttunen S."/>
            <person name="Landis J.B."/>
            <person name="Wickett N.J."/>
            <person name="Johnson M.G."/>
            <person name="Rensing S.A."/>
            <person name="Grimwood J."/>
            <person name="Schmutz J."/>
            <person name="Mcdaniel S.F."/>
        </authorList>
    </citation>
    <scope>NUCLEOTIDE SEQUENCE</scope>
    <source>
        <strain evidence="8">R40</strain>
    </source>
</reference>
<dbReference type="AlphaFoldDB" id="A0A8T0IQU6"/>
<gene>
    <name evidence="8" type="ORF">KC19_2G064900</name>
</gene>
<feature type="domain" description="BZIP" evidence="7">
    <location>
        <begin position="168"/>
        <end position="213"/>
    </location>
</feature>
<feature type="compositionally biased region" description="Basic and acidic residues" evidence="6">
    <location>
        <begin position="146"/>
        <end position="157"/>
    </location>
</feature>
<dbReference type="GO" id="GO:0003700">
    <property type="term" value="F:DNA-binding transcription factor activity"/>
    <property type="evidence" value="ECO:0007669"/>
    <property type="project" value="InterPro"/>
</dbReference>
<keyword evidence="5" id="KW-0175">Coiled coil</keyword>
<evidence type="ECO:0000256" key="5">
    <source>
        <dbReference type="SAM" id="Coils"/>
    </source>
</evidence>
<proteinExistence type="predicted"/>
<evidence type="ECO:0000256" key="6">
    <source>
        <dbReference type="SAM" id="MobiDB-lite"/>
    </source>
</evidence>
<evidence type="ECO:0000313" key="9">
    <source>
        <dbReference type="Proteomes" id="UP000822688"/>
    </source>
</evidence>
<keyword evidence="9" id="KW-1185">Reference proteome</keyword>
<dbReference type="Pfam" id="PF00170">
    <property type="entry name" value="bZIP_1"/>
    <property type="match status" value="1"/>
</dbReference>
<dbReference type="GO" id="GO:0000976">
    <property type="term" value="F:transcription cis-regulatory region binding"/>
    <property type="evidence" value="ECO:0007669"/>
    <property type="project" value="TreeGrafter"/>
</dbReference>